<evidence type="ECO:0000256" key="7">
    <source>
        <dbReference type="RuleBase" id="RU367016"/>
    </source>
</evidence>
<evidence type="ECO:0000256" key="5">
    <source>
        <dbReference type="ARBA" id="ARBA00022989"/>
    </source>
</evidence>
<comment type="similarity">
    <text evidence="2 7">Belongs to the DedA family.</text>
</comment>
<dbReference type="InterPro" id="IPR058127">
    <property type="entry name" value="DedA"/>
</dbReference>
<evidence type="ECO:0000256" key="2">
    <source>
        <dbReference type="ARBA" id="ARBA00010792"/>
    </source>
</evidence>
<evidence type="ECO:0000256" key="1">
    <source>
        <dbReference type="ARBA" id="ARBA00004651"/>
    </source>
</evidence>
<feature type="transmembrane region" description="Helical" evidence="7">
    <location>
        <begin position="185"/>
        <end position="203"/>
    </location>
</feature>
<keyword evidence="9" id="KW-1185">Reference proteome</keyword>
<dbReference type="Proteomes" id="UP000077734">
    <property type="component" value="Unassembled WGS sequence"/>
</dbReference>
<protein>
    <submittedName>
        <fullName evidence="8">Uncharacterized protein</fullName>
    </submittedName>
</protein>
<dbReference type="PANTHER" id="PTHR30353:SF0">
    <property type="entry name" value="TRANSMEMBRANE PROTEIN"/>
    <property type="match status" value="1"/>
</dbReference>
<accession>A0A291IMN6</accession>
<proteinExistence type="inferred from homology"/>
<evidence type="ECO:0000313" key="9">
    <source>
        <dbReference type="Proteomes" id="UP000077734"/>
    </source>
</evidence>
<keyword evidence="4 7" id="KW-0812">Transmembrane</keyword>
<dbReference type="AlphaFoldDB" id="A0A291IMN6"/>
<feature type="transmembrane region" description="Helical" evidence="7">
    <location>
        <begin position="148"/>
        <end position="173"/>
    </location>
</feature>
<organism evidence="8 9">
    <name type="scientific">Methylomonas koyamae</name>
    <dbReference type="NCBI Taxonomy" id="702114"/>
    <lineage>
        <taxon>Bacteria</taxon>
        <taxon>Pseudomonadati</taxon>
        <taxon>Pseudomonadota</taxon>
        <taxon>Gammaproteobacteria</taxon>
        <taxon>Methylococcales</taxon>
        <taxon>Methylococcaceae</taxon>
        <taxon>Methylomonas</taxon>
    </lineage>
</organism>
<sequence length="211" mass="23511">MDWLHYLLDVLLHIDKHLAELIGEYGAVTYAILFAVIFVETGFVVMPFLPGDSLLFAAGAFVAVDALNLPMLLGIMSVAAVLGDTVNYWIGRSVGKRAYSLSWVNRQHLERAQSFYEIYGAKTIVLARFVPIVRTFAPFVAGIGRMPYAYFILYNVVGGLAWVLICVFAGYFFGNIPIVKQNFELAILAIVLMSVTPIAIELWKARKQPEN</sequence>
<dbReference type="RefSeq" id="WP_064026702.1">
    <property type="nucleotide sequence ID" value="NZ_CP023669.1"/>
</dbReference>
<dbReference type="GO" id="GO:0005886">
    <property type="term" value="C:plasma membrane"/>
    <property type="evidence" value="ECO:0007669"/>
    <property type="project" value="UniProtKB-SubCell"/>
</dbReference>
<gene>
    <name evidence="8" type="ORF">A1356_10605</name>
</gene>
<comment type="subcellular location">
    <subcellularLocation>
        <location evidence="1 7">Cell membrane</location>
        <topology evidence="1 7">Multi-pass membrane protein</topology>
    </subcellularLocation>
</comment>
<name>A0A291IMN6_9GAMM</name>
<keyword evidence="6 7" id="KW-0472">Membrane</keyword>
<evidence type="ECO:0000256" key="6">
    <source>
        <dbReference type="ARBA" id="ARBA00023136"/>
    </source>
</evidence>
<reference evidence="8 9" key="1">
    <citation type="submission" date="2016-03" db="EMBL/GenBank/DDBJ databases">
        <authorList>
            <person name="Heylen K."/>
            <person name="De Vos P."/>
            <person name="Vekeman B."/>
        </authorList>
    </citation>
    <scope>NUCLEOTIDE SEQUENCE [LARGE SCALE GENOMIC DNA]</scope>
    <source>
        <strain evidence="8 9">R-49807</strain>
    </source>
</reference>
<dbReference type="InterPro" id="IPR032818">
    <property type="entry name" value="DedA-like"/>
</dbReference>
<dbReference type="KEGG" id="mko:MKLM6_3275"/>
<dbReference type="PANTHER" id="PTHR30353">
    <property type="entry name" value="INNER MEMBRANE PROTEIN DEDA-RELATED"/>
    <property type="match status" value="1"/>
</dbReference>
<keyword evidence="5 7" id="KW-1133">Transmembrane helix</keyword>
<dbReference type="Pfam" id="PF09335">
    <property type="entry name" value="VTT_dom"/>
    <property type="match status" value="1"/>
</dbReference>
<feature type="transmembrane region" description="Helical" evidence="7">
    <location>
        <begin position="69"/>
        <end position="90"/>
    </location>
</feature>
<dbReference type="NCBIfam" id="NF008102">
    <property type="entry name" value="PRK10847.1"/>
    <property type="match status" value="1"/>
</dbReference>
<evidence type="ECO:0000256" key="4">
    <source>
        <dbReference type="ARBA" id="ARBA00022692"/>
    </source>
</evidence>
<comment type="caution">
    <text evidence="8">The sequence shown here is derived from an EMBL/GenBank/DDBJ whole genome shotgun (WGS) entry which is preliminary data.</text>
</comment>
<dbReference type="InterPro" id="IPR032816">
    <property type="entry name" value="VTT_dom"/>
</dbReference>
<feature type="transmembrane region" description="Helical" evidence="7">
    <location>
        <begin position="27"/>
        <end position="49"/>
    </location>
</feature>
<dbReference type="EMBL" id="LUUL01000068">
    <property type="protein sequence ID" value="OAI26858.1"/>
    <property type="molecule type" value="Genomic_DNA"/>
</dbReference>
<evidence type="ECO:0000313" key="8">
    <source>
        <dbReference type="EMBL" id="OAI26858.1"/>
    </source>
</evidence>
<keyword evidence="3 7" id="KW-1003">Cell membrane</keyword>
<evidence type="ECO:0000256" key="3">
    <source>
        <dbReference type="ARBA" id="ARBA00022475"/>
    </source>
</evidence>